<gene>
    <name evidence="7" type="ORF">J2Z79_003503</name>
</gene>
<proteinExistence type="inferred from homology"/>
<evidence type="ECO:0000256" key="3">
    <source>
        <dbReference type="ARBA" id="ARBA00022741"/>
    </source>
</evidence>
<dbReference type="PROSITE" id="PS50893">
    <property type="entry name" value="ABC_TRANSPORTER_2"/>
    <property type="match status" value="1"/>
</dbReference>
<dbReference type="InterPro" id="IPR017871">
    <property type="entry name" value="ABC_transporter-like_CS"/>
</dbReference>
<feature type="compositionally biased region" description="Basic residues" evidence="5">
    <location>
        <begin position="271"/>
        <end position="282"/>
    </location>
</feature>
<dbReference type="SUPFAM" id="SSF52540">
    <property type="entry name" value="P-loop containing nucleoside triphosphate hydrolases"/>
    <property type="match status" value="1"/>
</dbReference>
<keyword evidence="2" id="KW-0813">Transport</keyword>
<comment type="similarity">
    <text evidence="1">Belongs to the ABC transporter superfamily.</text>
</comment>
<evidence type="ECO:0000256" key="2">
    <source>
        <dbReference type="ARBA" id="ARBA00022448"/>
    </source>
</evidence>
<organism evidence="7 8">
    <name type="scientific">Symbiobacterium terraclitae</name>
    <dbReference type="NCBI Taxonomy" id="557451"/>
    <lineage>
        <taxon>Bacteria</taxon>
        <taxon>Bacillati</taxon>
        <taxon>Bacillota</taxon>
        <taxon>Clostridia</taxon>
        <taxon>Eubacteriales</taxon>
        <taxon>Symbiobacteriaceae</taxon>
        <taxon>Symbiobacterium</taxon>
    </lineage>
</organism>
<feature type="compositionally biased region" description="Low complexity" evidence="5">
    <location>
        <begin position="244"/>
        <end position="255"/>
    </location>
</feature>
<dbReference type="Proteomes" id="UP001519289">
    <property type="component" value="Unassembled WGS sequence"/>
</dbReference>
<keyword evidence="4" id="KW-0067">ATP-binding</keyword>
<dbReference type="EMBL" id="JAGGLG010000045">
    <property type="protein sequence ID" value="MBP2020049.1"/>
    <property type="molecule type" value="Genomic_DNA"/>
</dbReference>
<feature type="region of interest" description="Disordered" evidence="5">
    <location>
        <begin position="244"/>
        <end position="282"/>
    </location>
</feature>
<comment type="caution">
    <text evidence="7">The sequence shown here is derived from an EMBL/GenBank/DDBJ whole genome shotgun (WGS) entry which is preliminary data.</text>
</comment>
<evidence type="ECO:0000256" key="1">
    <source>
        <dbReference type="ARBA" id="ARBA00005417"/>
    </source>
</evidence>
<feature type="domain" description="ABC transporter" evidence="6">
    <location>
        <begin position="3"/>
        <end position="232"/>
    </location>
</feature>
<dbReference type="InterPro" id="IPR003439">
    <property type="entry name" value="ABC_transporter-like_ATP-bd"/>
</dbReference>
<name>A0ABS4JX01_9FIRM</name>
<dbReference type="CDD" id="cd03264">
    <property type="entry name" value="ABC_drug_resistance_like"/>
    <property type="match status" value="1"/>
</dbReference>
<dbReference type="PROSITE" id="PS00211">
    <property type="entry name" value="ABC_TRANSPORTER_1"/>
    <property type="match status" value="1"/>
</dbReference>
<dbReference type="InterPro" id="IPR027417">
    <property type="entry name" value="P-loop_NTPase"/>
</dbReference>
<evidence type="ECO:0000256" key="4">
    <source>
        <dbReference type="ARBA" id="ARBA00022840"/>
    </source>
</evidence>
<dbReference type="RefSeq" id="WP_209468152.1">
    <property type="nucleotide sequence ID" value="NZ_JAGGLG010000045.1"/>
</dbReference>
<evidence type="ECO:0000259" key="6">
    <source>
        <dbReference type="PROSITE" id="PS50893"/>
    </source>
</evidence>
<sequence length="282" mass="30643">MAIELRNLVKRYPGGVTALNDITLTIPIGMYGLLGHNGAGKTTLMRILATLLRPDAGQVTVFGHDVVREPQAVRRLLGYVPQKVGFYPQLTAAEMLELVAAYKGVPKDRLRPAIAEALELVNLHEFRRRPVRALSGGMLRRLAIAQAVLGDPKVIVVDEPTAGLDPEERLRLRNLLVELSVSRSVLLSTHIVEDIEDTCPTVSVLRRGSLCFEGSVPDLVRRTDVSGLPAFRSGSTSAARAICASSRPAAPPKASGCGSSLPRGPFPTPPLRRRRWRTPTSR</sequence>
<evidence type="ECO:0000256" key="5">
    <source>
        <dbReference type="SAM" id="MobiDB-lite"/>
    </source>
</evidence>
<evidence type="ECO:0000313" key="8">
    <source>
        <dbReference type="Proteomes" id="UP001519289"/>
    </source>
</evidence>
<dbReference type="SMART" id="SM00382">
    <property type="entry name" value="AAA"/>
    <property type="match status" value="1"/>
</dbReference>
<dbReference type="Pfam" id="PF00005">
    <property type="entry name" value="ABC_tran"/>
    <property type="match status" value="1"/>
</dbReference>
<dbReference type="PANTHER" id="PTHR43335:SF2">
    <property type="entry name" value="ABC TRANSPORTER, ATP-BINDING PROTEIN"/>
    <property type="match status" value="1"/>
</dbReference>
<keyword evidence="3" id="KW-0547">Nucleotide-binding</keyword>
<dbReference type="Gene3D" id="3.40.50.300">
    <property type="entry name" value="P-loop containing nucleotide triphosphate hydrolases"/>
    <property type="match status" value="1"/>
</dbReference>
<accession>A0ABS4JX01</accession>
<protein>
    <submittedName>
        <fullName evidence="7">ABC-type multidrug transport system ATPase subunit</fullName>
    </submittedName>
</protein>
<reference evidence="7 8" key="1">
    <citation type="submission" date="2021-03" db="EMBL/GenBank/DDBJ databases">
        <title>Genomic Encyclopedia of Type Strains, Phase IV (KMG-IV): sequencing the most valuable type-strain genomes for metagenomic binning, comparative biology and taxonomic classification.</title>
        <authorList>
            <person name="Goeker M."/>
        </authorList>
    </citation>
    <scope>NUCLEOTIDE SEQUENCE [LARGE SCALE GENOMIC DNA]</scope>
    <source>
        <strain evidence="7 8">DSM 27138</strain>
    </source>
</reference>
<keyword evidence="8" id="KW-1185">Reference proteome</keyword>
<dbReference type="PANTHER" id="PTHR43335">
    <property type="entry name" value="ABC TRANSPORTER, ATP-BINDING PROTEIN"/>
    <property type="match status" value="1"/>
</dbReference>
<dbReference type="InterPro" id="IPR003593">
    <property type="entry name" value="AAA+_ATPase"/>
</dbReference>
<evidence type="ECO:0000313" key="7">
    <source>
        <dbReference type="EMBL" id="MBP2020049.1"/>
    </source>
</evidence>